<keyword evidence="1" id="KW-0677">Repeat</keyword>
<protein>
    <submittedName>
        <fullName evidence="5">S-layer homology domain-containing protein</fullName>
    </submittedName>
</protein>
<accession>A0A9X4JVC1</accession>
<dbReference type="InterPro" id="IPR051465">
    <property type="entry name" value="Cell_Envelope_Struct_Comp"/>
</dbReference>
<evidence type="ECO:0000259" key="4">
    <source>
        <dbReference type="PROSITE" id="PS51272"/>
    </source>
</evidence>
<dbReference type="InterPro" id="IPR001119">
    <property type="entry name" value="SLH_dom"/>
</dbReference>
<dbReference type="Pfam" id="PF00395">
    <property type="entry name" value="SLH"/>
    <property type="match status" value="2"/>
</dbReference>
<evidence type="ECO:0000256" key="3">
    <source>
        <dbReference type="SAM" id="SignalP"/>
    </source>
</evidence>
<comment type="caution">
    <text evidence="5">The sequence shown here is derived from an EMBL/GenBank/DDBJ whole genome shotgun (WGS) entry which is preliminary data.</text>
</comment>
<dbReference type="PANTHER" id="PTHR43308:SF5">
    <property type="entry name" value="S-LAYER PROTEIN _ PEPTIDOGLYCAN ENDO-BETA-N-ACETYLGLUCOSAMINIDASE"/>
    <property type="match status" value="1"/>
</dbReference>
<keyword evidence="3" id="KW-0732">Signal</keyword>
<feature type="domain" description="SLH" evidence="4">
    <location>
        <begin position="53"/>
        <end position="116"/>
    </location>
</feature>
<feature type="compositionally biased region" description="Pro residues" evidence="2">
    <location>
        <begin position="146"/>
        <end position="155"/>
    </location>
</feature>
<evidence type="ECO:0000256" key="2">
    <source>
        <dbReference type="SAM" id="MobiDB-lite"/>
    </source>
</evidence>
<dbReference type="PROSITE" id="PS51272">
    <property type="entry name" value="SLH"/>
    <property type="match status" value="1"/>
</dbReference>
<evidence type="ECO:0000313" key="5">
    <source>
        <dbReference type="EMBL" id="MDF9407122.1"/>
    </source>
</evidence>
<dbReference type="RefSeq" id="WP_277442296.1">
    <property type="nucleotide sequence ID" value="NZ_JAKOAV010000002.1"/>
</dbReference>
<feature type="region of interest" description="Disordered" evidence="2">
    <location>
        <begin position="142"/>
        <end position="162"/>
    </location>
</feature>
<sequence>MITPLTSRSNKRKKNKTLILFGICLALLLTCGQVAMAAAAPAGTTPEKEQQAEKTAFTDVASDNPLWPYVHYLVAKGILKGYPDGTFQPAGDVTRAQLAKVLVLAKSIPLAEQTTPTFSDVTAEHWAFREIEAAAKSGLFQGYPAPSAPTPPLPGPRQFQCS</sequence>
<gene>
    <name evidence="5" type="ORF">L7E55_01905</name>
</gene>
<evidence type="ECO:0000313" key="6">
    <source>
        <dbReference type="Proteomes" id="UP001154312"/>
    </source>
</evidence>
<feature type="signal peptide" evidence="3">
    <location>
        <begin position="1"/>
        <end position="37"/>
    </location>
</feature>
<reference evidence="5" key="1">
    <citation type="submission" date="2022-02" db="EMBL/GenBank/DDBJ databases">
        <authorList>
            <person name="Leng L."/>
        </authorList>
    </citation>
    <scope>NUCLEOTIDE SEQUENCE</scope>
    <source>
        <strain evidence="5">JI</strain>
    </source>
</reference>
<feature type="chain" id="PRO_5040962532" evidence="3">
    <location>
        <begin position="38"/>
        <end position="162"/>
    </location>
</feature>
<keyword evidence="6" id="KW-1185">Reference proteome</keyword>
<dbReference type="AlphaFoldDB" id="A0A9X4JVC1"/>
<dbReference type="Proteomes" id="UP001154312">
    <property type="component" value="Unassembled WGS sequence"/>
</dbReference>
<proteinExistence type="predicted"/>
<evidence type="ECO:0000256" key="1">
    <source>
        <dbReference type="ARBA" id="ARBA00022737"/>
    </source>
</evidence>
<dbReference type="PANTHER" id="PTHR43308">
    <property type="entry name" value="OUTER MEMBRANE PROTEIN ALPHA-RELATED"/>
    <property type="match status" value="1"/>
</dbReference>
<name>A0A9X4JVC1_9FIRM</name>
<organism evidence="5 6">
    <name type="scientific">Pelotomaculum isophthalicicum JI</name>
    <dbReference type="NCBI Taxonomy" id="947010"/>
    <lineage>
        <taxon>Bacteria</taxon>
        <taxon>Bacillati</taxon>
        <taxon>Bacillota</taxon>
        <taxon>Clostridia</taxon>
        <taxon>Eubacteriales</taxon>
        <taxon>Desulfotomaculaceae</taxon>
        <taxon>Pelotomaculum</taxon>
    </lineage>
</organism>
<dbReference type="EMBL" id="JAKOAV010000002">
    <property type="protein sequence ID" value="MDF9407122.1"/>
    <property type="molecule type" value="Genomic_DNA"/>
</dbReference>